<evidence type="ECO:0000256" key="16">
    <source>
        <dbReference type="SAM" id="MobiDB-lite"/>
    </source>
</evidence>
<dbReference type="PRINTS" id="PR00724">
    <property type="entry name" value="CRBOXYPTASEC"/>
</dbReference>
<evidence type="ECO:0000256" key="7">
    <source>
        <dbReference type="ARBA" id="ARBA00022703"/>
    </source>
</evidence>
<feature type="signal peptide" evidence="15">
    <location>
        <begin position="1"/>
        <end position="29"/>
    </location>
</feature>
<keyword evidence="6 17" id="KW-0812">Transmembrane</keyword>
<keyword evidence="4 15" id="KW-0121">Carboxypeptidase</keyword>
<dbReference type="GO" id="GO:0005802">
    <property type="term" value="C:trans-Golgi network"/>
    <property type="evidence" value="ECO:0007669"/>
    <property type="project" value="TreeGrafter"/>
</dbReference>
<evidence type="ECO:0000256" key="17">
    <source>
        <dbReference type="SAM" id="Phobius"/>
    </source>
</evidence>
<dbReference type="FunFam" id="3.40.50.1820:FF:000121">
    <property type="entry name" value="Carboxypeptidase D"/>
    <property type="match status" value="1"/>
</dbReference>
<keyword evidence="5 15" id="KW-0645">Protease</keyword>
<dbReference type="GO" id="GO:0004185">
    <property type="term" value="F:serine-type carboxypeptidase activity"/>
    <property type="evidence" value="ECO:0007669"/>
    <property type="project" value="UniProtKB-UniRule"/>
</dbReference>
<dbReference type="InterPro" id="IPR029058">
    <property type="entry name" value="AB_hydrolase_fold"/>
</dbReference>
<comment type="catalytic activity">
    <reaction evidence="1">
        <text>Preferential release of a C-terminal arginine or lysine residue.</text>
        <dbReference type="EC" id="3.4.16.6"/>
    </reaction>
</comment>
<keyword evidence="11" id="KW-0333">Golgi apparatus</keyword>
<protein>
    <recommendedName>
        <fullName evidence="15">Carboxypeptidase</fullName>
        <ecNumber evidence="15">3.4.16.-</ecNumber>
    </recommendedName>
</protein>
<comment type="function">
    <text evidence="14">Protease with a carboxypeptidase B-like function involved in the C-terminal processing of the lysine and arginine residues from protein precursors. Promotes cell fusion and is involved in the programmed cell death.</text>
</comment>
<dbReference type="Proteomes" id="UP000811619">
    <property type="component" value="Unassembled WGS sequence"/>
</dbReference>
<dbReference type="PANTHER" id="PTHR11802">
    <property type="entry name" value="SERINE PROTEASE FAMILY S10 SERINE CARBOXYPEPTIDASE"/>
    <property type="match status" value="1"/>
</dbReference>
<dbReference type="InterPro" id="IPR018202">
    <property type="entry name" value="Ser_caboxypep_ser_AS"/>
</dbReference>
<keyword evidence="10 17" id="KW-1133">Transmembrane helix</keyword>
<evidence type="ECO:0000256" key="13">
    <source>
        <dbReference type="ARBA" id="ARBA00023180"/>
    </source>
</evidence>
<keyword evidence="7" id="KW-0053">Apoptosis</keyword>
<dbReference type="EMBL" id="SRPY01001041">
    <property type="protein sequence ID" value="KAG5914980.1"/>
    <property type="molecule type" value="Genomic_DNA"/>
</dbReference>
<keyword evidence="9 15" id="KW-0378">Hydrolase</keyword>
<evidence type="ECO:0000256" key="2">
    <source>
        <dbReference type="ARBA" id="ARBA00004393"/>
    </source>
</evidence>
<sequence length="630" mass="70703">MTAPWVSWSIAKTCRLLALLALWPAAAGAADKSAADYYVRNLPGLPKDAVPIKMHAGHIEVTKEFNGNLFFWHFQNNHIADRQRTVIWLNGGPGCSSEDGALMEIGPYRVQGDQTLTLNNGSWNEFANLLFVDNPVGTGYSYVDTNNYVHELTGMADQFIIFLDKFFKLFPEYEHDDIYIAGESYAGQHIPYIAKAILDRNAQKQPTEKWSLQGLLIGNGWISARDQADSYFKFSLQKGLLEKGSDKTLQVQAQQRLCDKSLATNPGRVDYPDCDAILQKIMEVTRTGSGDQECINVYDVRLRDSHPACGMNWPPDLKTVGPYLRQPSVIKALNLNEQRNTGWQECNSHVHAAMKNLNSTASINLFSEILEHLEVLLFSGAEDLICNHIGTEQLIANLEWNGGRGFEVTPGNWAPRRQWTFEGENAGFWQEARNLTYVLFYNASHMVPFDYPRRSRDMLDRFMKIDISDIGGIPSDSLIDGEKGPDTSVGGATNNTHHQEEVTNKKVDKAKWHAYRRSGEVVLGIVIIAAVAWGFFLWRQRRKGAAYFALNGQESAGQPRSGLAAAFHDRQPSDDLEAAAFDETTVVSIPLRESSGRTESKYTIGEDSDEEEEEEEEEQRQQQEHGGKKT</sequence>
<keyword evidence="12 17" id="KW-0472">Membrane</keyword>
<dbReference type="PROSITE" id="PS00131">
    <property type="entry name" value="CARBOXYPEPT_SER_SER"/>
    <property type="match status" value="1"/>
</dbReference>
<name>A0A8K0NES2_9HYPO</name>
<feature type="transmembrane region" description="Helical" evidence="17">
    <location>
        <begin position="521"/>
        <end position="538"/>
    </location>
</feature>
<evidence type="ECO:0000256" key="12">
    <source>
        <dbReference type="ARBA" id="ARBA00023136"/>
    </source>
</evidence>
<comment type="caution">
    <text evidence="18">The sequence shown here is derived from an EMBL/GenBank/DDBJ whole genome shotgun (WGS) entry which is preliminary data.</text>
</comment>
<evidence type="ECO:0000256" key="5">
    <source>
        <dbReference type="ARBA" id="ARBA00022670"/>
    </source>
</evidence>
<keyword evidence="19" id="KW-1185">Reference proteome</keyword>
<dbReference type="Pfam" id="PF00450">
    <property type="entry name" value="Peptidase_S10"/>
    <property type="match status" value="1"/>
</dbReference>
<evidence type="ECO:0000256" key="10">
    <source>
        <dbReference type="ARBA" id="ARBA00022989"/>
    </source>
</evidence>
<reference evidence="18" key="1">
    <citation type="journal article" date="2020" name="bioRxiv">
        <title>Whole genome comparisons of ergot fungi reveals the divergence and evolution of species within the genus Claviceps are the result of varying mechanisms driving genome evolution and host range expansion.</title>
        <authorList>
            <person name="Wyka S.A."/>
            <person name="Mondo S.J."/>
            <person name="Liu M."/>
            <person name="Dettman J."/>
            <person name="Nalam V."/>
            <person name="Broders K.D."/>
        </authorList>
    </citation>
    <scope>NUCLEOTIDE SEQUENCE</scope>
    <source>
        <strain evidence="18">CCC 489</strain>
    </source>
</reference>
<evidence type="ECO:0000313" key="19">
    <source>
        <dbReference type="Proteomes" id="UP000811619"/>
    </source>
</evidence>
<feature type="compositionally biased region" description="Basic and acidic residues" evidence="16">
    <location>
        <begin position="619"/>
        <end position="630"/>
    </location>
</feature>
<comment type="similarity">
    <text evidence="3 15">Belongs to the peptidase S10 family.</text>
</comment>
<feature type="compositionally biased region" description="Acidic residues" evidence="16">
    <location>
        <begin position="606"/>
        <end position="618"/>
    </location>
</feature>
<dbReference type="SUPFAM" id="SSF53474">
    <property type="entry name" value="alpha/beta-Hydrolases"/>
    <property type="match status" value="1"/>
</dbReference>
<evidence type="ECO:0000313" key="18">
    <source>
        <dbReference type="EMBL" id="KAG5914980.1"/>
    </source>
</evidence>
<dbReference type="GO" id="GO:0006915">
    <property type="term" value="P:apoptotic process"/>
    <property type="evidence" value="ECO:0007669"/>
    <property type="project" value="UniProtKB-KW"/>
</dbReference>
<evidence type="ECO:0000256" key="8">
    <source>
        <dbReference type="ARBA" id="ARBA00022729"/>
    </source>
</evidence>
<dbReference type="InterPro" id="IPR001563">
    <property type="entry name" value="Peptidase_S10"/>
</dbReference>
<evidence type="ECO:0000256" key="1">
    <source>
        <dbReference type="ARBA" id="ARBA00001003"/>
    </source>
</evidence>
<evidence type="ECO:0000256" key="15">
    <source>
        <dbReference type="RuleBase" id="RU361156"/>
    </source>
</evidence>
<feature type="chain" id="PRO_5035489140" description="Carboxypeptidase" evidence="15">
    <location>
        <begin position="30"/>
        <end position="630"/>
    </location>
</feature>
<evidence type="ECO:0000256" key="4">
    <source>
        <dbReference type="ARBA" id="ARBA00022645"/>
    </source>
</evidence>
<evidence type="ECO:0000256" key="6">
    <source>
        <dbReference type="ARBA" id="ARBA00022692"/>
    </source>
</evidence>
<dbReference type="AlphaFoldDB" id="A0A8K0NES2"/>
<dbReference type="GO" id="GO:0006508">
    <property type="term" value="P:proteolysis"/>
    <property type="evidence" value="ECO:0007669"/>
    <property type="project" value="UniProtKB-KW"/>
</dbReference>
<accession>A0A8K0NES2</accession>
<comment type="subcellular location">
    <subcellularLocation>
        <location evidence="2">Golgi apparatus</location>
        <location evidence="2">trans-Golgi network membrane</location>
        <topology evidence="2">Single-pass type I membrane protein</topology>
    </subcellularLocation>
</comment>
<evidence type="ECO:0000256" key="11">
    <source>
        <dbReference type="ARBA" id="ARBA00023034"/>
    </source>
</evidence>
<dbReference type="PANTHER" id="PTHR11802:SF190">
    <property type="entry name" value="PHEROMONE-PROCESSING CARBOXYPEPTIDASE KEX1"/>
    <property type="match status" value="1"/>
</dbReference>
<proteinExistence type="inferred from homology"/>
<organism evidence="18 19">
    <name type="scientific">Claviceps africana</name>
    <dbReference type="NCBI Taxonomy" id="83212"/>
    <lineage>
        <taxon>Eukaryota</taxon>
        <taxon>Fungi</taxon>
        <taxon>Dikarya</taxon>
        <taxon>Ascomycota</taxon>
        <taxon>Pezizomycotina</taxon>
        <taxon>Sordariomycetes</taxon>
        <taxon>Hypocreomycetidae</taxon>
        <taxon>Hypocreales</taxon>
        <taxon>Clavicipitaceae</taxon>
        <taxon>Claviceps</taxon>
    </lineage>
</organism>
<dbReference type="OrthoDB" id="443318at2759"/>
<feature type="region of interest" description="Disordered" evidence="16">
    <location>
        <begin position="590"/>
        <end position="630"/>
    </location>
</feature>
<dbReference type="EC" id="3.4.16.-" evidence="15"/>
<gene>
    <name evidence="18" type="primary">KEX1</name>
    <name evidence="18" type="ORF">E4U42_000214</name>
</gene>
<evidence type="ECO:0000256" key="3">
    <source>
        <dbReference type="ARBA" id="ARBA00009431"/>
    </source>
</evidence>
<keyword evidence="13" id="KW-0325">Glycoprotein</keyword>
<evidence type="ECO:0000256" key="9">
    <source>
        <dbReference type="ARBA" id="ARBA00022801"/>
    </source>
</evidence>
<dbReference type="Gene3D" id="3.40.50.1820">
    <property type="entry name" value="alpha/beta hydrolase"/>
    <property type="match status" value="1"/>
</dbReference>
<keyword evidence="8 15" id="KW-0732">Signal</keyword>
<evidence type="ECO:0000256" key="14">
    <source>
        <dbReference type="ARBA" id="ARBA00037042"/>
    </source>
</evidence>